<reference evidence="1 2" key="1">
    <citation type="journal article" date="2019" name="Sci. Rep.">
        <title>Orb-weaving spider Araneus ventricosus genome elucidates the spidroin gene catalogue.</title>
        <authorList>
            <person name="Kono N."/>
            <person name="Nakamura H."/>
            <person name="Ohtoshi R."/>
            <person name="Moran D.A.P."/>
            <person name="Shinohara A."/>
            <person name="Yoshida Y."/>
            <person name="Fujiwara M."/>
            <person name="Mori M."/>
            <person name="Tomita M."/>
            <person name="Arakawa K."/>
        </authorList>
    </citation>
    <scope>NUCLEOTIDE SEQUENCE [LARGE SCALE GENOMIC DNA]</scope>
</reference>
<organism evidence="1 2">
    <name type="scientific">Araneus ventricosus</name>
    <name type="common">Orbweaver spider</name>
    <name type="synonym">Epeira ventricosa</name>
    <dbReference type="NCBI Taxonomy" id="182803"/>
    <lineage>
        <taxon>Eukaryota</taxon>
        <taxon>Metazoa</taxon>
        <taxon>Ecdysozoa</taxon>
        <taxon>Arthropoda</taxon>
        <taxon>Chelicerata</taxon>
        <taxon>Arachnida</taxon>
        <taxon>Araneae</taxon>
        <taxon>Araneomorphae</taxon>
        <taxon>Entelegynae</taxon>
        <taxon>Araneoidea</taxon>
        <taxon>Araneidae</taxon>
        <taxon>Araneus</taxon>
    </lineage>
</organism>
<protein>
    <submittedName>
        <fullName evidence="1">Uncharacterized protein</fullName>
    </submittedName>
</protein>
<sequence>MILDIPAGISIFKSPCYSESVERCIKLVTKASAEVCGSDARDEFIRSRIASRIALPKLEIKSRSPSSMRQLVKVLRSKKGMGGRELVGIFYTEKSEKLHEIFINLKILDISMVNLQPKGNFTQMITLISTEAVYTFLE</sequence>
<dbReference type="AlphaFoldDB" id="A0A4Y2HKB9"/>
<accession>A0A4Y2HKB9</accession>
<dbReference type="OrthoDB" id="6617942at2759"/>
<name>A0A4Y2HKB9_ARAVE</name>
<gene>
    <name evidence="1" type="ORF">AVEN_196104_1</name>
</gene>
<dbReference type="EMBL" id="BGPR01001995">
    <property type="protein sequence ID" value="GBM65795.1"/>
    <property type="molecule type" value="Genomic_DNA"/>
</dbReference>
<dbReference type="Proteomes" id="UP000499080">
    <property type="component" value="Unassembled WGS sequence"/>
</dbReference>
<dbReference type="PANTHER" id="PTHR46409">
    <property type="entry name" value="HTH PSQ-TYPE DOMAIN-CONTAINING PROTEIN"/>
    <property type="match status" value="1"/>
</dbReference>
<keyword evidence="2" id="KW-1185">Reference proteome</keyword>
<comment type="caution">
    <text evidence="1">The sequence shown here is derived from an EMBL/GenBank/DDBJ whole genome shotgun (WGS) entry which is preliminary data.</text>
</comment>
<evidence type="ECO:0000313" key="2">
    <source>
        <dbReference type="Proteomes" id="UP000499080"/>
    </source>
</evidence>
<proteinExistence type="predicted"/>
<dbReference type="PANTHER" id="PTHR46409:SF1">
    <property type="entry name" value="HTH PSQ-TYPE DOMAIN-CONTAINING PROTEIN"/>
    <property type="match status" value="1"/>
</dbReference>
<evidence type="ECO:0000313" key="1">
    <source>
        <dbReference type="EMBL" id="GBM65795.1"/>
    </source>
</evidence>